<keyword evidence="2" id="KW-1185">Reference proteome</keyword>
<evidence type="ECO:0000313" key="2">
    <source>
        <dbReference type="Proteomes" id="UP000326678"/>
    </source>
</evidence>
<dbReference type="Proteomes" id="UP000326678">
    <property type="component" value="Chromosome Gxm1"/>
</dbReference>
<sequence length="51" mass="5574">MEDSTTVSAIAKNNLNVADAPEGFSPHHKLLIILLGLTHFTKLASCEYQAY</sequence>
<dbReference type="AlphaFoldDB" id="A0A5P8W7V6"/>
<dbReference type="KEGG" id="nsh:GXM_06115"/>
<dbReference type="EMBL" id="CP045226">
    <property type="protein sequence ID" value="QFS48621.1"/>
    <property type="molecule type" value="Genomic_DNA"/>
</dbReference>
<evidence type="ECO:0000313" key="1">
    <source>
        <dbReference type="EMBL" id="QFS48621.1"/>
    </source>
</evidence>
<reference evidence="1 2" key="1">
    <citation type="submission" date="2019-10" db="EMBL/GenBank/DDBJ databases">
        <title>Genomic and transcriptomic insights into the perfect genentic adaptation of a filamentous nitrogen-fixing cyanobacterium to rice fields.</title>
        <authorList>
            <person name="Chen Z."/>
        </authorList>
    </citation>
    <scope>NUCLEOTIDE SEQUENCE [LARGE SCALE GENOMIC DNA]</scope>
    <source>
        <strain evidence="1">CCNUC1</strain>
    </source>
</reference>
<gene>
    <name evidence="1" type="ORF">GXM_06115</name>
</gene>
<name>A0A5P8W7V6_9NOSO</name>
<organism evidence="1 2">
    <name type="scientific">Nostoc sphaeroides CCNUC1</name>
    <dbReference type="NCBI Taxonomy" id="2653204"/>
    <lineage>
        <taxon>Bacteria</taxon>
        <taxon>Bacillati</taxon>
        <taxon>Cyanobacteriota</taxon>
        <taxon>Cyanophyceae</taxon>
        <taxon>Nostocales</taxon>
        <taxon>Nostocaceae</taxon>
        <taxon>Nostoc</taxon>
    </lineage>
</organism>
<proteinExistence type="predicted"/>
<protein>
    <submittedName>
        <fullName evidence="1">Uncharacterized protein</fullName>
    </submittedName>
</protein>
<accession>A0A5P8W7V6</accession>